<dbReference type="PROSITE" id="PS50157">
    <property type="entry name" value="ZINC_FINGER_C2H2_2"/>
    <property type="match status" value="1"/>
</dbReference>
<keyword evidence="10" id="KW-0539">Nucleus</keyword>
<keyword evidence="9" id="KW-0804">Transcription</keyword>
<dbReference type="GO" id="GO:0000981">
    <property type="term" value="F:DNA-binding transcription factor activity, RNA polymerase II-specific"/>
    <property type="evidence" value="ECO:0007669"/>
    <property type="project" value="TreeGrafter"/>
</dbReference>
<dbReference type="GO" id="GO:0031519">
    <property type="term" value="C:PcG protein complex"/>
    <property type="evidence" value="ECO:0007669"/>
    <property type="project" value="TreeGrafter"/>
</dbReference>
<sequence>MELKQFSLRSHQRTHTGEKPFTCEVCDKSFSRSSNLRQHRRIHTEKTVPCKVKLSQSTQERSLTGGRVPYIKELTEQEEFTRKLFDFSNSTITNGGSDMGMSKETRVSMDTSNGDEGESAAASKIPERADEEETVVNTSQQCGMAAAVEEGEKCQEGKVPDLEGSVGGLKLNIMVCVKEEACDDLATVMAGGRSEPSRGEEPMALGAEAPPSSRGQHQAHAADEENEDDLKHHEHLHQEQVQSTESCQVTSNLLQETLTEIKVE</sequence>
<dbReference type="GO" id="GO:0000785">
    <property type="term" value="C:chromatin"/>
    <property type="evidence" value="ECO:0007669"/>
    <property type="project" value="TreeGrafter"/>
</dbReference>
<dbReference type="Gene3D" id="3.30.160.60">
    <property type="entry name" value="Classic Zinc Finger"/>
    <property type="match status" value="2"/>
</dbReference>
<protein>
    <recommendedName>
        <fullName evidence="13">C2H2-type domain-containing protein</fullName>
    </recommendedName>
</protein>
<keyword evidence="8" id="KW-0010">Activator</keyword>
<dbReference type="FunFam" id="3.30.160.60:FF:001289">
    <property type="entry name" value="Zinc finger protein 574"/>
    <property type="match status" value="1"/>
</dbReference>
<feature type="region of interest" description="Disordered" evidence="12">
    <location>
        <begin position="95"/>
        <end position="131"/>
    </location>
</feature>
<dbReference type="Pfam" id="PF00096">
    <property type="entry name" value="zf-C2H2"/>
    <property type="match status" value="1"/>
</dbReference>
<dbReference type="PANTHER" id="PTHR14003">
    <property type="entry name" value="TRANSCRIPTIONAL REPRESSOR PROTEIN YY"/>
    <property type="match status" value="1"/>
</dbReference>
<evidence type="ECO:0000259" key="13">
    <source>
        <dbReference type="PROSITE" id="PS50157"/>
    </source>
</evidence>
<dbReference type="AlphaFoldDB" id="A0A401P396"/>
<evidence type="ECO:0000256" key="10">
    <source>
        <dbReference type="ARBA" id="ARBA00023242"/>
    </source>
</evidence>
<dbReference type="InterPro" id="IPR036236">
    <property type="entry name" value="Znf_C2H2_sf"/>
</dbReference>
<evidence type="ECO:0000256" key="11">
    <source>
        <dbReference type="PROSITE-ProRule" id="PRU00042"/>
    </source>
</evidence>
<evidence type="ECO:0000256" key="4">
    <source>
        <dbReference type="ARBA" id="ARBA00022771"/>
    </source>
</evidence>
<dbReference type="SUPFAM" id="SSF57667">
    <property type="entry name" value="beta-beta-alpha zinc fingers"/>
    <property type="match status" value="1"/>
</dbReference>
<feature type="non-terminal residue" evidence="14">
    <location>
        <position position="264"/>
    </location>
</feature>
<evidence type="ECO:0000256" key="6">
    <source>
        <dbReference type="ARBA" id="ARBA00023015"/>
    </source>
</evidence>
<dbReference type="GO" id="GO:0008270">
    <property type="term" value="F:zinc ion binding"/>
    <property type="evidence" value="ECO:0007669"/>
    <property type="project" value="UniProtKB-KW"/>
</dbReference>
<comment type="subcellular location">
    <subcellularLocation>
        <location evidence="1">Nucleus</location>
    </subcellularLocation>
</comment>
<proteinExistence type="predicted"/>
<evidence type="ECO:0000256" key="9">
    <source>
        <dbReference type="ARBA" id="ARBA00023163"/>
    </source>
</evidence>
<evidence type="ECO:0000313" key="15">
    <source>
        <dbReference type="Proteomes" id="UP000288216"/>
    </source>
</evidence>
<gene>
    <name evidence="14" type="ORF">scyTo_0015131</name>
</gene>
<organism evidence="14 15">
    <name type="scientific">Scyliorhinus torazame</name>
    <name type="common">Cloudy catshark</name>
    <name type="synonym">Catulus torazame</name>
    <dbReference type="NCBI Taxonomy" id="75743"/>
    <lineage>
        <taxon>Eukaryota</taxon>
        <taxon>Metazoa</taxon>
        <taxon>Chordata</taxon>
        <taxon>Craniata</taxon>
        <taxon>Vertebrata</taxon>
        <taxon>Chondrichthyes</taxon>
        <taxon>Elasmobranchii</taxon>
        <taxon>Galeomorphii</taxon>
        <taxon>Galeoidea</taxon>
        <taxon>Carcharhiniformes</taxon>
        <taxon>Scyliorhinidae</taxon>
        <taxon>Scyliorhinus</taxon>
    </lineage>
</organism>
<keyword evidence="5" id="KW-0862">Zinc</keyword>
<dbReference type="GO" id="GO:0005667">
    <property type="term" value="C:transcription regulator complex"/>
    <property type="evidence" value="ECO:0007669"/>
    <property type="project" value="TreeGrafter"/>
</dbReference>
<feature type="compositionally biased region" description="Polar residues" evidence="12">
    <location>
        <begin position="239"/>
        <end position="248"/>
    </location>
</feature>
<evidence type="ECO:0000256" key="5">
    <source>
        <dbReference type="ARBA" id="ARBA00022833"/>
    </source>
</evidence>
<feature type="compositionally biased region" description="Basic and acidic residues" evidence="12">
    <location>
        <begin position="229"/>
        <end position="238"/>
    </location>
</feature>
<evidence type="ECO:0000256" key="1">
    <source>
        <dbReference type="ARBA" id="ARBA00004123"/>
    </source>
</evidence>
<feature type="domain" description="C2H2-type" evidence="13">
    <location>
        <begin position="21"/>
        <end position="48"/>
    </location>
</feature>
<accession>A0A401P396</accession>
<dbReference type="InterPro" id="IPR013087">
    <property type="entry name" value="Znf_C2H2_type"/>
</dbReference>
<dbReference type="Proteomes" id="UP000288216">
    <property type="component" value="Unassembled WGS sequence"/>
</dbReference>
<reference evidence="14 15" key="1">
    <citation type="journal article" date="2018" name="Nat. Ecol. Evol.">
        <title>Shark genomes provide insights into elasmobranch evolution and the origin of vertebrates.</title>
        <authorList>
            <person name="Hara Y"/>
            <person name="Yamaguchi K"/>
            <person name="Onimaru K"/>
            <person name="Kadota M"/>
            <person name="Koyanagi M"/>
            <person name="Keeley SD"/>
            <person name="Tatsumi K"/>
            <person name="Tanaka K"/>
            <person name="Motone F"/>
            <person name="Kageyama Y"/>
            <person name="Nozu R"/>
            <person name="Adachi N"/>
            <person name="Nishimura O"/>
            <person name="Nakagawa R"/>
            <person name="Tanegashima C"/>
            <person name="Kiyatake I"/>
            <person name="Matsumoto R"/>
            <person name="Murakumo K"/>
            <person name="Nishida K"/>
            <person name="Terakita A"/>
            <person name="Kuratani S"/>
            <person name="Sato K"/>
            <person name="Hyodo S Kuraku.S."/>
        </authorList>
    </citation>
    <scope>NUCLEOTIDE SEQUENCE [LARGE SCALE GENOMIC DNA]</scope>
</reference>
<dbReference type="EMBL" id="BFAA01008433">
    <property type="protein sequence ID" value="GCB67587.1"/>
    <property type="molecule type" value="Genomic_DNA"/>
</dbReference>
<evidence type="ECO:0000256" key="12">
    <source>
        <dbReference type="SAM" id="MobiDB-lite"/>
    </source>
</evidence>
<keyword evidence="4 11" id="KW-0863">Zinc-finger</keyword>
<keyword evidence="7" id="KW-0238">DNA-binding</keyword>
<evidence type="ECO:0000256" key="7">
    <source>
        <dbReference type="ARBA" id="ARBA00023125"/>
    </source>
</evidence>
<evidence type="ECO:0000256" key="8">
    <source>
        <dbReference type="ARBA" id="ARBA00023159"/>
    </source>
</evidence>
<dbReference type="SMART" id="SM00355">
    <property type="entry name" value="ZnF_C2H2"/>
    <property type="match status" value="1"/>
</dbReference>
<evidence type="ECO:0000256" key="2">
    <source>
        <dbReference type="ARBA" id="ARBA00022723"/>
    </source>
</evidence>
<evidence type="ECO:0000256" key="3">
    <source>
        <dbReference type="ARBA" id="ARBA00022737"/>
    </source>
</evidence>
<keyword evidence="3" id="KW-0677">Repeat</keyword>
<dbReference type="PANTHER" id="PTHR14003:SF24">
    <property type="entry name" value="ZINC FINGER PROTEIN 410"/>
    <property type="match status" value="1"/>
</dbReference>
<dbReference type="PROSITE" id="PS00028">
    <property type="entry name" value="ZINC_FINGER_C2H2_1"/>
    <property type="match status" value="1"/>
</dbReference>
<name>A0A401P396_SCYTO</name>
<feature type="region of interest" description="Disordered" evidence="12">
    <location>
        <begin position="191"/>
        <end position="248"/>
    </location>
</feature>
<comment type="caution">
    <text evidence="14">The sequence shown here is derived from an EMBL/GenBank/DDBJ whole genome shotgun (WGS) entry which is preliminary data.</text>
</comment>
<dbReference type="STRING" id="75743.A0A401P396"/>
<keyword evidence="6" id="KW-0805">Transcription regulation</keyword>
<evidence type="ECO:0000313" key="14">
    <source>
        <dbReference type="EMBL" id="GCB67587.1"/>
    </source>
</evidence>
<keyword evidence="15" id="KW-1185">Reference proteome</keyword>
<dbReference type="GO" id="GO:0000978">
    <property type="term" value="F:RNA polymerase II cis-regulatory region sequence-specific DNA binding"/>
    <property type="evidence" value="ECO:0007669"/>
    <property type="project" value="TreeGrafter"/>
</dbReference>
<dbReference type="OrthoDB" id="6077919at2759"/>
<keyword evidence="2" id="KW-0479">Metal-binding</keyword>